<accession>A0AAV7RCG0</accession>
<gene>
    <name evidence="2" type="ORF">NDU88_001386</name>
</gene>
<protein>
    <submittedName>
        <fullName evidence="2">Uncharacterized protein</fullName>
    </submittedName>
</protein>
<evidence type="ECO:0000313" key="3">
    <source>
        <dbReference type="Proteomes" id="UP001066276"/>
    </source>
</evidence>
<keyword evidence="3" id="KW-1185">Reference proteome</keyword>
<reference evidence="2" key="1">
    <citation type="journal article" date="2022" name="bioRxiv">
        <title>Sequencing and chromosome-scale assembly of the giantPleurodeles waltlgenome.</title>
        <authorList>
            <person name="Brown T."/>
            <person name="Elewa A."/>
            <person name="Iarovenko S."/>
            <person name="Subramanian E."/>
            <person name="Araus A.J."/>
            <person name="Petzold A."/>
            <person name="Susuki M."/>
            <person name="Suzuki K.-i.T."/>
            <person name="Hayashi T."/>
            <person name="Toyoda A."/>
            <person name="Oliveira C."/>
            <person name="Osipova E."/>
            <person name="Leigh N.D."/>
            <person name="Simon A."/>
            <person name="Yun M.H."/>
        </authorList>
    </citation>
    <scope>NUCLEOTIDE SEQUENCE</scope>
    <source>
        <strain evidence="2">20211129_DDA</strain>
        <tissue evidence="2">Liver</tissue>
    </source>
</reference>
<feature type="compositionally biased region" description="Basic and acidic residues" evidence="1">
    <location>
        <begin position="1"/>
        <end position="12"/>
    </location>
</feature>
<dbReference type="AlphaFoldDB" id="A0AAV7RCG0"/>
<comment type="caution">
    <text evidence="2">The sequence shown here is derived from an EMBL/GenBank/DDBJ whole genome shotgun (WGS) entry which is preliminary data.</text>
</comment>
<feature type="region of interest" description="Disordered" evidence="1">
    <location>
        <begin position="1"/>
        <end position="23"/>
    </location>
</feature>
<dbReference type="EMBL" id="JANPWB010000009">
    <property type="protein sequence ID" value="KAJ1148558.1"/>
    <property type="molecule type" value="Genomic_DNA"/>
</dbReference>
<sequence>MPWSPAREERLSSRSPAPRLSPQSDCLCAEAAEGTFLRLWSCRRAAPFRWVGQTLDQVSALTEPRLLPQPRRSCYRRLLPAGSCLTAICIEAANGHSSASLILPPGCRQAALPGQIGTSEETPIVCATAREKSVPSRDSLVPSTLRDRLRKLRALLFPKVQPGKEVLLGRRSLYSRLRVTTSRYLAWRYEEGSATPGIRASLLD</sequence>
<dbReference type="Proteomes" id="UP001066276">
    <property type="component" value="Chromosome 5"/>
</dbReference>
<organism evidence="2 3">
    <name type="scientific">Pleurodeles waltl</name>
    <name type="common">Iberian ribbed newt</name>
    <dbReference type="NCBI Taxonomy" id="8319"/>
    <lineage>
        <taxon>Eukaryota</taxon>
        <taxon>Metazoa</taxon>
        <taxon>Chordata</taxon>
        <taxon>Craniata</taxon>
        <taxon>Vertebrata</taxon>
        <taxon>Euteleostomi</taxon>
        <taxon>Amphibia</taxon>
        <taxon>Batrachia</taxon>
        <taxon>Caudata</taxon>
        <taxon>Salamandroidea</taxon>
        <taxon>Salamandridae</taxon>
        <taxon>Pleurodelinae</taxon>
        <taxon>Pleurodeles</taxon>
    </lineage>
</organism>
<evidence type="ECO:0000256" key="1">
    <source>
        <dbReference type="SAM" id="MobiDB-lite"/>
    </source>
</evidence>
<name>A0AAV7RCG0_PLEWA</name>
<proteinExistence type="predicted"/>
<feature type="compositionally biased region" description="Low complexity" evidence="1">
    <location>
        <begin position="13"/>
        <end position="22"/>
    </location>
</feature>
<evidence type="ECO:0000313" key="2">
    <source>
        <dbReference type="EMBL" id="KAJ1148558.1"/>
    </source>
</evidence>